<name>A0A6J6LAL6_9ZZZZ</name>
<proteinExistence type="predicted"/>
<organism evidence="1">
    <name type="scientific">freshwater metagenome</name>
    <dbReference type="NCBI Taxonomy" id="449393"/>
    <lineage>
        <taxon>unclassified sequences</taxon>
        <taxon>metagenomes</taxon>
        <taxon>ecological metagenomes</taxon>
    </lineage>
</organism>
<accession>A0A6J6LAL6</accession>
<evidence type="ECO:0000313" key="1">
    <source>
        <dbReference type="EMBL" id="CAB4657385.1"/>
    </source>
</evidence>
<protein>
    <submittedName>
        <fullName evidence="1">Unannotated protein</fullName>
    </submittedName>
</protein>
<sequence>MQLGVHGDFLRKGEAQLTWRELCPPKYMVINLKPCPGLDTSVVGVEGLEPPTLSILARFSSQLGLSPE</sequence>
<reference evidence="1" key="1">
    <citation type="submission" date="2020-05" db="EMBL/GenBank/DDBJ databases">
        <authorList>
            <person name="Chiriac C."/>
            <person name="Salcher M."/>
            <person name="Ghai R."/>
            <person name="Kavagutti S V."/>
        </authorList>
    </citation>
    <scope>NUCLEOTIDE SEQUENCE</scope>
</reference>
<dbReference type="AlphaFoldDB" id="A0A6J6LAL6"/>
<gene>
    <name evidence="1" type="ORF">UFOPK2214_01002</name>
</gene>
<dbReference type="EMBL" id="CAEZWJ010000030">
    <property type="protein sequence ID" value="CAB4657385.1"/>
    <property type="molecule type" value="Genomic_DNA"/>
</dbReference>